<evidence type="ECO:0000313" key="6">
    <source>
        <dbReference type="Proteomes" id="UP000197781"/>
    </source>
</evidence>
<evidence type="ECO:0000259" key="4">
    <source>
        <dbReference type="PROSITE" id="PS50987"/>
    </source>
</evidence>
<dbReference type="InterPro" id="IPR051081">
    <property type="entry name" value="HTH_MetalResp_TranReg"/>
</dbReference>
<dbReference type="PANTHER" id="PTHR33154:SF33">
    <property type="entry name" value="TRANSCRIPTIONAL REPRESSOR SDPR"/>
    <property type="match status" value="1"/>
</dbReference>
<dbReference type="InterPro" id="IPR001845">
    <property type="entry name" value="HTH_ArsR_DNA-bd_dom"/>
</dbReference>
<dbReference type="SUPFAM" id="SSF46785">
    <property type="entry name" value="Winged helix' DNA-binding domain"/>
    <property type="match status" value="1"/>
</dbReference>
<dbReference type="PRINTS" id="PR00778">
    <property type="entry name" value="HTHARSR"/>
</dbReference>
<keyword evidence="2" id="KW-0238">DNA-binding</keyword>
<dbReference type="Proteomes" id="UP000197781">
    <property type="component" value="Chromosome"/>
</dbReference>
<dbReference type="InterPro" id="IPR036388">
    <property type="entry name" value="WH-like_DNA-bd_sf"/>
</dbReference>
<dbReference type="SMART" id="SM00419">
    <property type="entry name" value="HTH_CRP"/>
    <property type="match status" value="1"/>
</dbReference>
<dbReference type="GO" id="GO:0003677">
    <property type="term" value="F:DNA binding"/>
    <property type="evidence" value="ECO:0007669"/>
    <property type="project" value="UniProtKB-KW"/>
</dbReference>
<dbReference type="AlphaFoldDB" id="A0A220MID6"/>
<keyword evidence="3" id="KW-0804">Transcription</keyword>
<accession>A0A220MID6</accession>
<evidence type="ECO:0000313" key="5">
    <source>
        <dbReference type="EMBL" id="ASJ54807.1"/>
    </source>
</evidence>
<dbReference type="Gene3D" id="1.10.10.10">
    <property type="entry name" value="Winged helix-like DNA-binding domain superfamily/Winged helix DNA-binding domain"/>
    <property type="match status" value="1"/>
</dbReference>
<reference evidence="5 6" key="1">
    <citation type="submission" date="2016-11" db="EMBL/GenBank/DDBJ databases">
        <authorList>
            <person name="Jaros S."/>
            <person name="Januszkiewicz K."/>
            <person name="Wedrychowicz H."/>
        </authorList>
    </citation>
    <scope>NUCLEOTIDE SEQUENCE [LARGE SCALE GENOMIC DNA]</scope>
    <source>
        <strain evidence="5 6">NF2</strain>
    </source>
</reference>
<dbReference type="InterPro" id="IPR011991">
    <property type="entry name" value="ArsR-like_HTH"/>
</dbReference>
<dbReference type="RefSeq" id="WP_088908518.1">
    <property type="nucleotide sequence ID" value="NZ_CP018145.1"/>
</dbReference>
<dbReference type="PANTHER" id="PTHR33154">
    <property type="entry name" value="TRANSCRIPTIONAL REGULATOR, ARSR FAMILY"/>
    <property type="match status" value="1"/>
</dbReference>
<dbReference type="GO" id="GO:0003700">
    <property type="term" value="F:DNA-binding transcription factor activity"/>
    <property type="evidence" value="ECO:0007669"/>
    <property type="project" value="InterPro"/>
</dbReference>
<sequence length="106" mass="11930">MEQFDCNNREAIIEKFKLATPIFQALGDVNRQEIIMILLENSNLNVNQLAEKVSISRPAVSHHLKILKQAGLITANKSGKETFYSVSSTEFLKHVKDLIVNIEAGY</sequence>
<evidence type="ECO:0000256" key="2">
    <source>
        <dbReference type="ARBA" id="ARBA00023125"/>
    </source>
</evidence>
<dbReference type="PROSITE" id="PS50987">
    <property type="entry name" value="HTH_ARSR_2"/>
    <property type="match status" value="1"/>
</dbReference>
<dbReference type="InterPro" id="IPR012318">
    <property type="entry name" value="HTH_CRP"/>
</dbReference>
<keyword evidence="1" id="KW-0805">Transcription regulation</keyword>
<organism evidence="5 6">
    <name type="scientific">Brevibacillus formosus</name>
    <dbReference type="NCBI Taxonomy" id="54913"/>
    <lineage>
        <taxon>Bacteria</taxon>
        <taxon>Bacillati</taxon>
        <taxon>Bacillota</taxon>
        <taxon>Bacilli</taxon>
        <taxon>Bacillales</taxon>
        <taxon>Paenibacillaceae</taxon>
        <taxon>Brevibacillus</taxon>
    </lineage>
</organism>
<evidence type="ECO:0000256" key="3">
    <source>
        <dbReference type="ARBA" id="ARBA00023163"/>
    </source>
</evidence>
<dbReference type="Pfam" id="PF01022">
    <property type="entry name" value="HTH_5"/>
    <property type="match status" value="1"/>
</dbReference>
<dbReference type="InterPro" id="IPR036390">
    <property type="entry name" value="WH_DNA-bd_sf"/>
</dbReference>
<dbReference type="NCBIfam" id="NF033788">
    <property type="entry name" value="HTH_metalloreg"/>
    <property type="match status" value="1"/>
</dbReference>
<gene>
    <name evidence="5" type="ORF">BP422_15260</name>
</gene>
<proteinExistence type="predicted"/>
<dbReference type="EMBL" id="CP018145">
    <property type="protein sequence ID" value="ASJ54807.1"/>
    <property type="molecule type" value="Genomic_DNA"/>
</dbReference>
<protein>
    <submittedName>
        <fullName evidence="5">Transcriptional regulator</fullName>
    </submittedName>
</protein>
<feature type="domain" description="HTH arsR-type" evidence="4">
    <location>
        <begin position="11"/>
        <end position="106"/>
    </location>
</feature>
<name>A0A220MID6_9BACL</name>
<dbReference type="SMART" id="SM00418">
    <property type="entry name" value="HTH_ARSR"/>
    <property type="match status" value="1"/>
</dbReference>
<evidence type="ECO:0000256" key="1">
    <source>
        <dbReference type="ARBA" id="ARBA00023015"/>
    </source>
</evidence>
<dbReference type="KEGG" id="bfm:BP422_15260"/>
<dbReference type="CDD" id="cd00090">
    <property type="entry name" value="HTH_ARSR"/>
    <property type="match status" value="1"/>
</dbReference>